<organism evidence="2 3">
    <name type="scientific">Paraglomus occultum</name>
    <dbReference type="NCBI Taxonomy" id="144539"/>
    <lineage>
        <taxon>Eukaryota</taxon>
        <taxon>Fungi</taxon>
        <taxon>Fungi incertae sedis</taxon>
        <taxon>Mucoromycota</taxon>
        <taxon>Glomeromycotina</taxon>
        <taxon>Glomeromycetes</taxon>
        <taxon>Paraglomerales</taxon>
        <taxon>Paraglomeraceae</taxon>
        <taxon>Paraglomus</taxon>
    </lineage>
</organism>
<dbReference type="InterPro" id="IPR019954">
    <property type="entry name" value="Ubiquitin_CS"/>
</dbReference>
<evidence type="ECO:0000313" key="2">
    <source>
        <dbReference type="EMBL" id="CAG8609115.1"/>
    </source>
</evidence>
<dbReference type="SUPFAM" id="SSF56399">
    <property type="entry name" value="ADP-ribosylation"/>
    <property type="match status" value="1"/>
</dbReference>
<evidence type="ECO:0000313" key="3">
    <source>
        <dbReference type="Proteomes" id="UP000789572"/>
    </source>
</evidence>
<dbReference type="InterPro" id="IPR019956">
    <property type="entry name" value="Ubiquitin_dom"/>
</dbReference>
<comment type="caution">
    <text evidence="2">The sequence shown here is derived from an EMBL/GenBank/DDBJ whole genome shotgun (WGS) entry which is preliminary data.</text>
</comment>
<dbReference type="SMART" id="SM00213">
    <property type="entry name" value="UBQ"/>
    <property type="match status" value="1"/>
</dbReference>
<feature type="non-terminal residue" evidence="2">
    <location>
        <position position="357"/>
    </location>
</feature>
<dbReference type="Gene3D" id="3.10.20.90">
    <property type="entry name" value="Phosphatidylinositol 3-kinase Catalytic Subunit, Chain A, domain 1"/>
    <property type="match status" value="1"/>
</dbReference>
<accession>A0A9N9CS41</accession>
<gene>
    <name evidence="2" type="ORF">POCULU_LOCUS7857</name>
</gene>
<protein>
    <submittedName>
        <fullName evidence="2">6857_t:CDS:1</fullName>
    </submittedName>
</protein>
<dbReference type="OrthoDB" id="428577at2759"/>
<dbReference type="FunFam" id="3.10.20.90:FF:000160">
    <property type="entry name" value="Polyubiquitin-C"/>
    <property type="match status" value="1"/>
</dbReference>
<dbReference type="PANTHER" id="PTHR36649">
    <property type="entry name" value="UBIQUITIN-LIKE DOMAIN-CONTAINING PROTEIN"/>
    <property type="match status" value="1"/>
</dbReference>
<dbReference type="PANTHER" id="PTHR36649:SF28">
    <property type="entry name" value="UBIQUITIN-LIKE DOMAIN-CONTAINING PROTEIN"/>
    <property type="match status" value="1"/>
</dbReference>
<feature type="domain" description="Ubiquitin-like" evidence="1">
    <location>
        <begin position="122"/>
        <end position="197"/>
    </location>
</feature>
<dbReference type="InterPro" id="IPR029071">
    <property type="entry name" value="Ubiquitin-like_domsf"/>
</dbReference>
<dbReference type="Pfam" id="PF00240">
    <property type="entry name" value="ubiquitin"/>
    <property type="match status" value="1"/>
</dbReference>
<name>A0A9N9CS41_9GLOM</name>
<dbReference type="PROSITE" id="PS00299">
    <property type="entry name" value="UBIQUITIN_1"/>
    <property type="match status" value="1"/>
</dbReference>
<keyword evidence="3" id="KW-1185">Reference proteome</keyword>
<dbReference type="Gene3D" id="3.90.175.10">
    <property type="entry name" value="Diphtheria Toxin, domain 1"/>
    <property type="match status" value="1"/>
</dbReference>
<dbReference type="InterPro" id="IPR000626">
    <property type="entry name" value="Ubiquitin-like_dom"/>
</dbReference>
<dbReference type="PRINTS" id="PR00348">
    <property type="entry name" value="UBIQUITIN"/>
</dbReference>
<dbReference type="AlphaFoldDB" id="A0A9N9CS41"/>
<dbReference type="Proteomes" id="UP000789572">
    <property type="component" value="Unassembled WGS sequence"/>
</dbReference>
<dbReference type="SUPFAM" id="SSF54236">
    <property type="entry name" value="Ubiquitin-like"/>
    <property type="match status" value="1"/>
</dbReference>
<sequence length="357" mass="40045">MSSLNVDLINSALSAMMGSHKFVSEKEFREQTNYDASYEKVNMNSFHQFNQVGDVESSVKRNIPPALVKTDKTSKNSARQSICQQVDLAALHRVSLVGGDVGDNFDSIVKRNVPTDHKFKGGQVFVKTLTGKTYTLECEANDTVDNLKQKMADKSGVPPDQQRMIFAGKQLEDGRTLASCNIQKESTLHMVLRLRGGGCVISYLPLDALDPKYDYDFTNIKDIGVTYMREKVRYRRPCGWQRFALKVSGKYDNGDDSWLGTGDNAWPVSYHGTAKHNAKSISEEGYLLSKGKRFAFGRGIYSTPDVRVAERYATEFKFAGRTYVIVIQNRVNPKNLVKIEATRTGVGEYWISKNGQD</sequence>
<proteinExistence type="predicted"/>
<reference evidence="2" key="1">
    <citation type="submission" date="2021-06" db="EMBL/GenBank/DDBJ databases">
        <authorList>
            <person name="Kallberg Y."/>
            <person name="Tangrot J."/>
            <person name="Rosling A."/>
        </authorList>
    </citation>
    <scope>NUCLEOTIDE SEQUENCE</scope>
    <source>
        <strain evidence="2">IA702</strain>
    </source>
</reference>
<evidence type="ECO:0000259" key="1">
    <source>
        <dbReference type="PROSITE" id="PS50053"/>
    </source>
</evidence>
<dbReference type="EMBL" id="CAJVPJ010001967">
    <property type="protein sequence ID" value="CAG8609115.1"/>
    <property type="molecule type" value="Genomic_DNA"/>
</dbReference>
<dbReference type="PROSITE" id="PS50053">
    <property type="entry name" value="UBIQUITIN_2"/>
    <property type="match status" value="1"/>
</dbReference>